<keyword evidence="3" id="KW-0472">Membrane</keyword>
<dbReference type="OrthoDB" id="9811754at2"/>
<dbReference type="Pfam" id="PF25917">
    <property type="entry name" value="BSH_RND"/>
    <property type="match status" value="1"/>
</dbReference>
<sequence length="401" mass="42333">MADTSSLRVPANANITALETSEGATAEAKIAAPPSTEAAPVATAGTARRRSLTRPILFALLPAALIAGGYFYVTGGQIMETDNAYLQADMVGVSTDVAGIVASVNVHENEEVKAGQVLFQLKPDSFRIALDGAEAKMAAARNQLLNLKASYTQTLAQIAQVEADIPYYQTVFDRQQTLISNAAASHAAYDDAKHNLEAARQKVTVAKAQAEATLAQLGGDAAQPIENNPVYLEAKSAVDNAQRELDDTTVRAPFDGVVTNVNALQPGSYLEAAQQAFSLVSTSNMWISANPKETELTYVKPGQPVTITVDTYPGVEWKGKVASVSPASGASFALLPAQNTSGNWVKVVQRIPMRVTIDDTAGKPPLRVGMSTLVAVDTGHARGLPESIEKLFGRSTANAHE</sequence>
<keyword evidence="7" id="KW-1185">Reference proteome</keyword>
<keyword evidence="3" id="KW-1133">Transmembrane helix</keyword>
<dbReference type="RefSeq" id="WP_068952325.1">
    <property type="nucleotide sequence ID" value="NZ_LGLV01000004.1"/>
</dbReference>
<dbReference type="PANTHER" id="PTHR30386">
    <property type="entry name" value="MEMBRANE FUSION SUBUNIT OF EMRAB-TOLC MULTIDRUG EFFLUX PUMP"/>
    <property type="match status" value="1"/>
</dbReference>
<evidence type="ECO:0000256" key="1">
    <source>
        <dbReference type="ARBA" id="ARBA00004196"/>
    </source>
</evidence>
<reference evidence="6 7" key="1">
    <citation type="journal article" date="2016" name="Syst. Appl. Microbiol.">
        <title>Pararhizobium polonicum sp. nov. isolated from tumors on stone fruit rootstocks.</title>
        <authorList>
            <person name="Pulawska J."/>
            <person name="Kuzmanovic N."/>
            <person name="Willems A."/>
            <person name="Pothier J.F."/>
        </authorList>
    </citation>
    <scope>NUCLEOTIDE SEQUENCE [LARGE SCALE GENOMIC DNA]</scope>
    <source>
        <strain evidence="6 7">F5.1</strain>
    </source>
</reference>
<feature type="coiled-coil region" evidence="2">
    <location>
        <begin position="189"/>
        <end position="251"/>
    </location>
</feature>
<comment type="subcellular location">
    <subcellularLocation>
        <location evidence="1">Cell envelope</location>
    </subcellularLocation>
</comment>
<evidence type="ECO:0000256" key="3">
    <source>
        <dbReference type="SAM" id="Phobius"/>
    </source>
</evidence>
<name>A0A1C7P740_9HYPH</name>
<proteinExistence type="predicted"/>
<dbReference type="Gene3D" id="2.40.30.170">
    <property type="match status" value="1"/>
</dbReference>
<dbReference type="SUPFAM" id="SSF111369">
    <property type="entry name" value="HlyD-like secretion proteins"/>
    <property type="match status" value="2"/>
</dbReference>
<dbReference type="Gene3D" id="2.40.50.100">
    <property type="match status" value="1"/>
</dbReference>
<dbReference type="GO" id="GO:0055085">
    <property type="term" value="P:transmembrane transport"/>
    <property type="evidence" value="ECO:0007669"/>
    <property type="project" value="InterPro"/>
</dbReference>
<evidence type="ECO:0000313" key="7">
    <source>
        <dbReference type="Proteomes" id="UP000093111"/>
    </source>
</evidence>
<dbReference type="GO" id="GO:0030313">
    <property type="term" value="C:cell envelope"/>
    <property type="evidence" value="ECO:0007669"/>
    <property type="project" value="UniProtKB-SubCell"/>
</dbReference>
<dbReference type="AlphaFoldDB" id="A0A1C7P740"/>
<keyword evidence="3" id="KW-0812">Transmembrane</keyword>
<evidence type="ECO:0000259" key="5">
    <source>
        <dbReference type="Pfam" id="PF25990"/>
    </source>
</evidence>
<organism evidence="6 7">
    <name type="scientific">Pararhizobium polonicum</name>
    <dbReference type="NCBI Taxonomy" id="1612624"/>
    <lineage>
        <taxon>Bacteria</taxon>
        <taxon>Pseudomonadati</taxon>
        <taxon>Pseudomonadota</taxon>
        <taxon>Alphaproteobacteria</taxon>
        <taxon>Hyphomicrobiales</taxon>
        <taxon>Rhizobiaceae</taxon>
        <taxon>Rhizobium/Agrobacterium group</taxon>
        <taxon>Pararhizobium</taxon>
    </lineage>
</organism>
<keyword evidence="2" id="KW-0175">Coiled coil</keyword>
<dbReference type="InterPro" id="IPR050739">
    <property type="entry name" value="MFP"/>
</dbReference>
<evidence type="ECO:0000259" key="4">
    <source>
        <dbReference type="Pfam" id="PF25917"/>
    </source>
</evidence>
<dbReference type="Pfam" id="PF25990">
    <property type="entry name" value="Beta-barrel_YknX"/>
    <property type="match status" value="1"/>
</dbReference>
<accession>A0A1C7P740</accession>
<evidence type="ECO:0000256" key="2">
    <source>
        <dbReference type="SAM" id="Coils"/>
    </source>
</evidence>
<dbReference type="PANTHER" id="PTHR30386:SF19">
    <property type="entry name" value="MULTIDRUG EXPORT PROTEIN EMRA-RELATED"/>
    <property type="match status" value="1"/>
</dbReference>
<dbReference type="PATRIC" id="fig|1612624.7.peg.1104"/>
<dbReference type="Proteomes" id="UP000093111">
    <property type="component" value="Unassembled WGS sequence"/>
</dbReference>
<feature type="domain" description="Multidrug resistance protein MdtA-like barrel-sandwich hybrid" evidence="4">
    <location>
        <begin position="91"/>
        <end position="280"/>
    </location>
</feature>
<dbReference type="InterPro" id="IPR058636">
    <property type="entry name" value="Beta-barrel_YknX"/>
</dbReference>
<gene>
    <name evidence="6" type="ORF">ADU59_05290</name>
</gene>
<feature type="domain" description="YknX-like beta-barrel" evidence="5">
    <location>
        <begin position="287"/>
        <end position="375"/>
    </location>
</feature>
<comment type="caution">
    <text evidence="6">The sequence shown here is derived from an EMBL/GenBank/DDBJ whole genome shotgun (WGS) entry which is preliminary data.</text>
</comment>
<protein>
    <submittedName>
        <fullName evidence="6">Hemolysin secretion protein D</fullName>
    </submittedName>
</protein>
<dbReference type="EMBL" id="LGLV01000004">
    <property type="protein sequence ID" value="OBZ97098.1"/>
    <property type="molecule type" value="Genomic_DNA"/>
</dbReference>
<dbReference type="STRING" id="1612624.ADU59_05290"/>
<evidence type="ECO:0000313" key="6">
    <source>
        <dbReference type="EMBL" id="OBZ97098.1"/>
    </source>
</evidence>
<feature type="transmembrane region" description="Helical" evidence="3">
    <location>
        <begin position="56"/>
        <end position="73"/>
    </location>
</feature>
<dbReference type="InterPro" id="IPR058625">
    <property type="entry name" value="MdtA-like_BSH"/>
</dbReference>